<dbReference type="InterPro" id="IPR004360">
    <property type="entry name" value="Glyas_Fos-R_dOase_dom"/>
</dbReference>
<evidence type="ECO:0000313" key="2">
    <source>
        <dbReference type="EMBL" id="QHC02006.1"/>
    </source>
</evidence>
<name>A0A7L4YS61_9ACTN</name>
<feature type="domain" description="VOC" evidence="1">
    <location>
        <begin position="3"/>
        <end position="128"/>
    </location>
</feature>
<dbReference type="PANTHER" id="PTHR36437:SF2">
    <property type="entry name" value="GLYOXALASE_BLEOMYCIN RESISTANCE PROTEIN_DIOXYGENASE"/>
    <property type="match status" value="1"/>
</dbReference>
<sequence>MPRIKFTSVYVDDQERALQFYTRRLGFALKADDHIGESRWLSVVSDEDRGGPELLLEPTANMVRRRLQDSLYSQRIPAMTLEVDDLEYEYDRLVDLGVTFTAAPHKDGPHRSAVLDDTCGNWIRLVEE</sequence>
<evidence type="ECO:0000313" key="3">
    <source>
        <dbReference type="Proteomes" id="UP000463857"/>
    </source>
</evidence>
<reference evidence="2 3" key="1">
    <citation type="journal article" date="2018" name="Int. J. Syst. Evol. Microbiol.">
        <title>Epidermidibacterium keratini gen. nov., sp. nov., a member of the family Sporichthyaceae, isolated from keratin epidermis.</title>
        <authorList>
            <person name="Lee D.G."/>
            <person name="Trujillo M.E."/>
            <person name="Kang S."/>
            <person name="Nam J.J."/>
            <person name="Kim Y.J."/>
        </authorList>
    </citation>
    <scope>NUCLEOTIDE SEQUENCE [LARGE SCALE GENOMIC DNA]</scope>
    <source>
        <strain evidence="2 3">EPI-7</strain>
    </source>
</reference>
<gene>
    <name evidence="2" type="ORF">EK0264_18130</name>
</gene>
<dbReference type="KEGG" id="eke:EK0264_18130"/>
<evidence type="ECO:0000259" key="1">
    <source>
        <dbReference type="PROSITE" id="PS51819"/>
    </source>
</evidence>
<protein>
    <submittedName>
        <fullName evidence="2">VOC family protein</fullName>
    </submittedName>
</protein>
<dbReference type="Pfam" id="PF00903">
    <property type="entry name" value="Glyoxalase"/>
    <property type="match status" value="1"/>
</dbReference>
<dbReference type="AlphaFoldDB" id="A0A7L4YS61"/>
<organism evidence="2 3">
    <name type="scientific">Epidermidibacterium keratini</name>
    <dbReference type="NCBI Taxonomy" id="1891644"/>
    <lineage>
        <taxon>Bacteria</taxon>
        <taxon>Bacillati</taxon>
        <taxon>Actinomycetota</taxon>
        <taxon>Actinomycetes</taxon>
        <taxon>Sporichthyales</taxon>
        <taxon>Sporichthyaceae</taxon>
        <taxon>Epidermidibacterium</taxon>
    </lineage>
</organism>
<dbReference type="InterPro" id="IPR037523">
    <property type="entry name" value="VOC_core"/>
</dbReference>
<dbReference type="OrthoDB" id="197463at2"/>
<dbReference type="Proteomes" id="UP000463857">
    <property type="component" value="Chromosome"/>
</dbReference>
<proteinExistence type="predicted"/>
<dbReference type="RefSeq" id="WP_159547130.1">
    <property type="nucleotide sequence ID" value="NZ_CP047156.1"/>
</dbReference>
<dbReference type="EMBL" id="CP047156">
    <property type="protein sequence ID" value="QHC02006.1"/>
    <property type="molecule type" value="Genomic_DNA"/>
</dbReference>
<accession>A0A7L4YS61</accession>
<keyword evidence="3" id="KW-1185">Reference proteome</keyword>
<dbReference type="InterPro" id="IPR029068">
    <property type="entry name" value="Glyas_Bleomycin-R_OHBP_Dase"/>
</dbReference>
<dbReference type="SUPFAM" id="SSF54593">
    <property type="entry name" value="Glyoxalase/Bleomycin resistance protein/Dihydroxybiphenyl dioxygenase"/>
    <property type="match status" value="1"/>
</dbReference>
<dbReference type="Gene3D" id="3.10.180.10">
    <property type="entry name" value="2,3-Dihydroxybiphenyl 1,2-Dioxygenase, domain 1"/>
    <property type="match status" value="1"/>
</dbReference>
<dbReference type="InParanoid" id="A0A7L4YS61"/>
<dbReference type="PANTHER" id="PTHR36437">
    <property type="entry name" value="GLYOXALASE/BLEOMYCIN RESISTANCE PROTEIN/DIOXYGENASE"/>
    <property type="match status" value="1"/>
</dbReference>
<dbReference type="PROSITE" id="PS51819">
    <property type="entry name" value="VOC"/>
    <property type="match status" value="1"/>
</dbReference>